<dbReference type="Gene3D" id="3.60.40.10">
    <property type="entry name" value="PPM-type phosphatase domain"/>
    <property type="match status" value="1"/>
</dbReference>
<feature type="signal peptide" evidence="2">
    <location>
        <begin position="1"/>
        <end position="21"/>
    </location>
</feature>
<feature type="transmembrane region" description="Helical" evidence="1">
    <location>
        <begin position="224"/>
        <end position="242"/>
    </location>
</feature>
<dbReference type="Gene3D" id="1.25.40.10">
    <property type="entry name" value="Tetratricopeptide repeat domain"/>
    <property type="match status" value="1"/>
</dbReference>
<evidence type="ECO:0000313" key="6">
    <source>
        <dbReference type="Proteomes" id="UP000298058"/>
    </source>
</evidence>
<feature type="transmembrane region" description="Helical" evidence="1">
    <location>
        <begin position="315"/>
        <end position="334"/>
    </location>
</feature>
<dbReference type="InterPro" id="IPR001932">
    <property type="entry name" value="PPM-type_phosphatase-like_dom"/>
</dbReference>
<evidence type="ECO:0000313" key="5">
    <source>
        <dbReference type="EMBL" id="TGN20083.1"/>
    </source>
</evidence>
<dbReference type="EMBL" id="RQHW01000016">
    <property type="protein sequence ID" value="TGN20083.1"/>
    <property type="molecule type" value="Genomic_DNA"/>
</dbReference>
<feature type="domain" description="PPM-type phosphatase" evidence="3">
    <location>
        <begin position="495"/>
        <end position="696"/>
    </location>
</feature>
<protein>
    <submittedName>
        <fullName evidence="5">Uncharacterized protein</fullName>
    </submittedName>
</protein>
<organism evidence="5 6">
    <name type="scientific">Leptospira idonii</name>
    <dbReference type="NCBI Taxonomy" id="1193500"/>
    <lineage>
        <taxon>Bacteria</taxon>
        <taxon>Pseudomonadati</taxon>
        <taxon>Spirochaetota</taxon>
        <taxon>Spirochaetia</taxon>
        <taxon>Leptospirales</taxon>
        <taxon>Leptospiraceae</taxon>
        <taxon>Leptospira</taxon>
    </lineage>
</organism>
<feature type="transmembrane region" description="Helical" evidence="1">
    <location>
        <begin position="199"/>
        <end position="217"/>
    </location>
</feature>
<sequence length="825" mass="94873">MLKFRSLFLSLLFFVFTFTLSAEESFDLSQNCSGSVCQPKIWKLNNDYKSEYLSPTYLPSEDWKEAKSFPIWLNQFYKIDSSFATFTLIADFDLSTEFLAKEKEIGIRFGEIGEVFTIFINGKEIASEGKIEGESVVHHRTVRGQVYHIPKHILKPDSNRIVLKISGDPRFDHTGLYFSRGYTIGYYDDLKYASGDRTSLGLILVYVVIGLYHLFLFSKRKKEIYNLYFGGFAIGSGIYFFTRSNEIFELGLDSVITQKVELIVLYLFFSFFFQFFSFFYFNSINRVQKYLFYFHLAISAVTLFSPLYLCEMVLRVWQGAAFLIGFPIIVHSLFRAVREKIKYSKNLMFGTIVLIVSAIFDILDSLIFNSGFALSKYTFCIYMLGIATILADKFSEIHRQTEILNATLENKVVERTKELSISLENIKELKAQQDGDYFLTSLLLRPLGSNLSINKDVKIEFWIRQKKKFQFKQWDSEIGGDLCVTHTLLLKEKSYTVFVNADAMGKSIQGAGGVLVLGSVFAAIIERTKMTKEASDLYPERWLKNAFLELQKVFETFDGSMLVSVVLGLVDDKTGTVYYINAEHPSLVLYRDGIADFLDKEMQLRKLGIRITEGNLSVRIFSMKSGDILISGSDGRDDVLIGTTETTEGENKRIINEDETKFLRFVEKGEGNLAKIAEHIQGFGDLTDDLSLLRIEYSPEQTHSMDLKPMWKDAITLHKKKLFKESFLVCEEIIQFFPEETRVLFLASLNKYHMGDWKDSADIAERVRLREPENLKTLLNLSFIHIKLKNWKRSADLLAEAKRIAPDHKRIGQLERILEKLNQPA</sequence>
<evidence type="ECO:0000256" key="1">
    <source>
        <dbReference type="SAM" id="Phobius"/>
    </source>
</evidence>
<gene>
    <name evidence="5" type="ORF">EHS15_05130</name>
</gene>
<evidence type="ECO:0000259" key="4">
    <source>
        <dbReference type="Pfam" id="PF07695"/>
    </source>
</evidence>
<proteinExistence type="predicted"/>
<dbReference type="InterPro" id="IPR036457">
    <property type="entry name" value="PPM-type-like_dom_sf"/>
</dbReference>
<dbReference type="OrthoDB" id="310619at2"/>
<dbReference type="AlphaFoldDB" id="A0A4R9M0A4"/>
<evidence type="ECO:0000256" key="2">
    <source>
        <dbReference type="SAM" id="SignalP"/>
    </source>
</evidence>
<keyword evidence="1" id="KW-1133">Transmembrane helix</keyword>
<accession>A0A4R9M0A4</accession>
<dbReference type="Proteomes" id="UP000298058">
    <property type="component" value="Unassembled WGS sequence"/>
</dbReference>
<keyword evidence="1" id="KW-0812">Transmembrane</keyword>
<evidence type="ECO:0000259" key="3">
    <source>
        <dbReference type="Pfam" id="PF07228"/>
    </source>
</evidence>
<keyword evidence="6" id="KW-1185">Reference proteome</keyword>
<dbReference type="InterPro" id="IPR011623">
    <property type="entry name" value="7TMR_DISM_rcpt_extracell_dom1"/>
</dbReference>
<feature type="chain" id="PRO_5020979265" evidence="2">
    <location>
        <begin position="22"/>
        <end position="825"/>
    </location>
</feature>
<dbReference type="Pfam" id="PF07695">
    <property type="entry name" value="7TMR-DISM_7TM"/>
    <property type="match status" value="1"/>
</dbReference>
<feature type="transmembrane region" description="Helical" evidence="1">
    <location>
        <begin position="262"/>
        <end position="281"/>
    </location>
</feature>
<feature type="transmembrane region" description="Helical" evidence="1">
    <location>
        <begin position="290"/>
        <end position="309"/>
    </location>
</feature>
<dbReference type="RefSeq" id="WP_135759479.1">
    <property type="nucleotide sequence ID" value="NZ_RQHW01000016.1"/>
</dbReference>
<keyword evidence="2" id="KW-0732">Signal</keyword>
<feature type="domain" description="7TM-DISM receptor extracellular" evidence="4">
    <location>
        <begin position="202"/>
        <end position="392"/>
    </location>
</feature>
<feature type="transmembrane region" description="Helical" evidence="1">
    <location>
        <begin position="346"/>
        <end position="368"/>
    </location>
</feature>
<comment type="caution">
    <text evidence="5">The sequence shown here is derived from an EMBL/GenBank/DDBJ whole genome shotgun (WGS) entry which is preliminary data.</text>
</comment>
<keyword evidence="1" id="KW-0472">Membrane</keyword>
<dbReference type="Pfam" id="PF07228">
    <property type="entry name" value="SpoIIE"/>
    <property type="match status" value="1"/>
</dbReference>
<dbReference type="SUPFAM" id="SSF48452">
    <property type="entry name" value="TPR-like"/>
    <property type="match status" value="1"/>
</dbReference>
<name>A0A4R9M0A4_9LEPT</name>
<reference evidence="5" key="1">
    <citation type="journal article" date="2019" name="PLoS Negl. Trop. Dis.">
        <title>Revisiting the worldwide diversity of Leptospira species in the environment.</title>
        <authorList>
            <person name="Vincent A.T."/>
            <person name="Schiettekatte O."/>
            <person name="Bourhy P."/>
            <person name="Veyrier F.J."/>
            <person name="Picardeau M."/>
        </authorList>
    </citation>
    <scope>NUCLEOTIDE SEQUENCE [LARGE SCALE GENOMIC DNA]</scope>
    <source>
        <strain evidence="5">201300427</strain>
    </source>
</reference>
<dbReference type="InterPro" id="IPR011990">
    <property type="entry name" value="TPR-like_helical_dom_sf"/>
</dbReference>